<proteinExistence type="predicted"/>
<organism evidence="1">
    <name type="scientific">Poeciliopsis prolifica</name>
    <name type="common">blackstripe livebearer</name>
    <dbReference type="NCBI Taxonomy" id="188132"/>
    <lineage>
        <taxon>Eukaryota</taxon>
        <taxon>Metazoa</taxon>
        <taxon>Chordata</taxon>
        <taxon>Craniata</taxon>
        <taxon>Vertebrata</taxon>
        <taxon>Euteleostomi</taxon>
        <taxon>Actinopterygii</taxon>
        <taxon>Neopterygii</taxon>
        <taxon>Teleostei</taxon>
        <taxon>Neoteleostei</taxon>
        <taxon>Acanthomorphata</taxon>
        <taxon>Ovalentaria</taxon>
        <taxon>Atherinomorphae</taxon>
        <taxon>Cyprinodontiformes</taxon>
        <taxon>Poeciliidae</taxon>
        <taxon>Poeciliinae</taxon>
        <taxon>Poeciliopsis</taxon>
    </lineage>
</organism>
<sequence length="106" mass="11421">MMFSVAGIVCDARLVAGVLVRNSLRSPPDANRAVSSFHLPCFRAGEQEKLSSTNSSTATNGTNSTKLDLGFYLGVYGGNLLHTQSALFLSLFLCFLLIREPCCTET</sequence>
<name>A0A0S7EYC4_9TELE</name>
<evidence type="ECO:0000313" key="1">
    <source>
        <dbReference type="EMBL" id="JAO08523.1"/>
    </source>
</evidence>
<dbReference type="EMBL" id="GBYX01473131">
    <property type="protein sequence ID" value="JAO08523.1"/>
    <property type="molecule type" value="Transcribed_RNA"/>
</dbReference>
<dbReference type="AlphaFoldDB" id="A0A0S7EYC4"/>
<gene>
    <name evidence="1" type="primary">PPUP7057</name>
</gene>
<protein>
    <submittedName>
        <fullName evidence="1">PPUP7057</fullName>
    </submittedName>
</protein>
<reference evidence="1" key="1">
    <citation type="submission" date="2014-12" db="EMBL/GenBank/DDBJ databases">
        <title>Parallel Evolution in Life History Adaptation Evident in the Tissue-Specific Poeciliopsis prolifica transcriptome.</title>
        <authorList>
            <person name="Jue N.K."/>
            <person name="Foley R.J."/>
            <person name="Obergfell C."/>
            <person name="Reznick D.N."/>
            <person name="O'Neill R.J."/>
            <person name="O'Neill M.J."/>
        </authorList>
    </citation>
    <scope>NUCLEOTIDE SEQUENCE</scope>
</reference>
<accession>A0A0S7EYC4</accession>